<dbReference type="InterPro" id="IPR008326">
    <property type="entry name" value="PdhI-like"/>
</dbReference>
<dbReference type="SUPFAM" id="SSF89360">
    <property type="entry name" value="HesB-like domain"/>
    <property type="match status" value="1"/>
</dbReference>
<comment type="caution">
    <text evidence="2">The sequence shown here is derived from an EMBL/GenBank/DDBJ whole genome shotgun (WGS) entry which is preliminary data.</text>
</comment>
<organism evidence="2 3">
    <name type="scientific">Virgibacillus kekensis</name>
    <dbReference type="NCBI Taxonomy" id="202261"/>
    <lineage>
        <taxon>Bacteria</taxon>
        <taxon>Bacillati</taxon>
        <taxon>Bacillota</taxon>
        <taxon>Bacilli</taxon>
        <taxon>Bacillales</taxon>
        <taxon>Bacillaceae</taxon>
        <taxon>Virgibacillus</taxon>
    </lineage>
</organism>
<reference evidence="3" key="1">
    <citation type="journal article" date="2019" name="Int. J. Syst. Evol. Microbiol.">
        <title>The Global Catalogue of Microorganisms (GCM) 10K type strain sequencing project: providing services to taxonomists for standard genome sequencing and annotation.</title>
        <authorList>
            <consortium name="The Broad Institute Genomics Platform"/>
            <consortium name="The Broad Institute Genome Sequencing Center for Infectious Disease"/>
            <person name="Wu L."/>
            <person name="Ma J."/>
        </authorList>
    </citation>
    <scope>NUCLEOTIDE SEQUENCE [LARGE SCALE GENOMIC DNA]</scope>
    <source>
        <strain evidence="3">CGMCC 4.7426</strain>
    </source>
</reference>
<dbReference type="EMBL" id="JBHSFU010000003">
    <property type="protein sequence ID" value="MFC4557237.1"/>
    <property type="molecule type" value="Genomic_DNA"/>
</dbReference>
<dbReference type="PIRSF" id="PIRSF034852">
    <property type="entry name" value="UCP034852"/>
    <property type="match status" value="1"/>
</dbReference>
<gene>
    <name evidence="2" type="ORF">ACFO3D_03295</name>
</gene>
<dbReference type="RefSeq" id="WP_390293178.1">
    <property type="nucleotide sequence ID" value="NZ_JBHSFU010000003.1"/>
</dbReference>
<protein>
    <submittedName>
        <fullName evidence="2">HesB/YadR/YfhF family protein</fullName>
    </submittedName>
</protein>
<evidence type="ECO:0000313" key="2">
    <source>
        <dbReference type="EMBL" id="MFC4557237.1"/>
    </source>
</evidence>
<dbReference type="Proteomes" id="UP001595989">
    <property type="component" value="Unassembled WGS sequence"/>
</dbReference>
<sequence length="97" mass="11200">MNYLKLTVTKSAAKWYKEELSLQNGDHVRFYVRYGFGGHIPGFSLGISVDTPTDIYASTEVDGVKFYVENKDAWYFDEGALKVKIDEDRQEPEFIYS</sequence>
<dbReference type="InterPro" id="IPR035903">
    <property type="entry name" value="HesB-like_dom_sf"/>
</dbReference>
<proteinExistence type="inferred from homology"/>
<comment type="similarity">
    <text evidence="1">Belongs to the HesB/IscA family.</text>
</comment>
<keyword evidence="3" id="KW-1185">Reference proteome</keyword>
<evidence type="ECO:0000256" key="1">
    <source>
        <dbReference type="ARBA" id="ARBA00006718"/>
    </source>
</evidence>
<name>A0ABV9DEN0_9BACI</name>
<accession>A0ABV9DEN0</accession>
<evidence type="ECO:0000313" key="3">
    <source>
        <dbReference type="Proteomes" id="UP001595989"/>
    </source>
</evidence>